<dbReference type="PANTHER" id="PTHR22754">
    <property type="entry name" value="DISCO-INTERACTING PROTEIN 2 DIP2 -RELATED"/>
    <property type="match status" value="1"/>
</dbReference>
<dbReference type="SUPFAM" id="SSF56801">
    <property type="entry name" value="Acetyl-CoA synthetase-like"/>
    <property type="match status" value="1"/>
</dbReference>
<dbReference type="PROSITE" id="PS00455">
    <property type="entry name" value="AMP_BINDING"/>
    <property type="match status" value="1"/>
</dbReference>
<dbReference type="InterPro" id="IPR045851">
    <property type="entry name" value="AMP-bd_C_sf"/>
</dbReference>
<gene>
    <name evidence="4" type="ORF">J5V16_04535</name>
</gene>
<evidence type="ECO:0000313" key="4">
    <source>
        <dbReference type="EMBL" id="MBO3732079.1"/>
    </source>
</evidence>
<evidence type="ECO:0000259" key="3">
    <source>
        <dbReference type="Pfam" id="PF00501"/>
    </source>
</evidence>
<comment type="caution">
    <text evidence="4">The sequence shown here is derived from an EMBL/GenBank/DDBJ whole genome shotgun (WGS) entry which is preliminary data.</text>
</comment>
<evidence type="ECO:0000256" key="1">
    <source>
        <dbReference type="ARBA" id="ARBA00006432"/>
    </source>
</evidence>
<protein>
    <submittedName>
        <fullName evidence="4">AMP-binding protein</fullName>
    </submittedName>
</protein>
<dbReference type="RefSeq" id="WP_208494868.1">
    <property type="nucleotide sequence ID" value="NZ_JAGFNP010000002.1"/>
</dbReference>
<dbReference type="Pfam" id="PF00501">
    <property type="entry name" value="AMP-binding"/>
    <property type="match status" value="1"/>
</dbReference>
<dbReference type="Gene3D" id="3.40.50.12780">
    <property type="entry name" value="N-terminal domain of ligase-like"/>
    <property type="match status" value="1"/>
</dbReference>
<feature type="domain" description="AMP-dependent synthetase/ligase" evidence="3">
    <location>
        <begin position="47"/>
        <end position="399"/>
    </location>
</feature>
<name>A0ABS3TZZ1_9ACTN</name>
<organism evidence="4 5">
    <name type="scientific">Glycomyces niveus</name>
    <dbReference type="NCBI Taxonomy" id="2820287"/>
    <lineage>
        <taxon>Bacteria</taxon>
        <taxon>Bacillati</taxon>
        <taxon>Actinomycetota</taxon>
        <taxon>Actinomycetes</taxon>
        <taxon>Glycomycetales</taxon>
        <taxon>Glycomycetaceae</taxon>
        <taxon>Glycomyces</taxon>
    </lineage>
</organism>
<feature type="region of interest" description="Disordered" evidence="2">
    <location>
        <begin position="1"/>
        <end position="23"/>
    </location>
</feature>
<dbReference type="InterPro" id="IPR020845">
    <property type="entry name" value="AMP-binding_CS"/>
</dbReference>
<dbReference type="InterPro" id="IPR000873">
    <property type="entry name" value="AMP-dep_synth/lig_dom"/>
</dbReference>
<reference evidence="4 5" key="1">
    <citation type="submission" date="2021-03" db="EMBL/GenBank/DDBJ databases">
        <title>Glycomyces sp. nov., a novel actinomycete isolated from soil.</title>
        <authorList>
            <person name="Yang X."/>
            <person name="Xu X."/>
        </authorList>
    </citation>
    <scope>NUCLEOTIDE SEQUENCE [LARGE SCALE GENOMIC DNA]</scope>
    <source>
        <strain evidence="4 5">NEAU-S30</strain>
    </source>
</reference>
<accession>A0ABS3TZZ1</accession>
<dbReference type="EMBL" id="JAGFNP010000002">
    <property type="protein sequence ID" value="MBO3732079.1"/>
    <property type="molecule type" value="Genomic_DNA"/>
</dbReference>
<sequence length="550" mass="59290">MTNASRTRPRTHTPSRLWGPEPTAPDAATLADVLLRAARGSSGGITYVRDADTEERQSYGALAHDAARILGGLRERGARRGDKVIAKVADEPDLLALFWACMLGGLTPLPLGTGSGAPHPAALDELWQPGDRVWTVDDGPQPGPASARAERLGSIGDLRTADSRTDFTPGGLDDLALLLLTSGSTGTPKAVMLTHRNLLARTEATVRAAGLDRTMRSFNWMPLDHVGGLVMFHLRDTYLQCEQAHARIQWILDDPLRWIDQMSRRGSTATWAPNFAFGLVNDNASRMSGRDWDLSALTYIMNGGEAIKPAVLQRFLRLLHPFALPADAICPGWGMSETSSGIVDCRFEPGAAGAGRFISVGRPHPGVGLRVVDEFDEVLPEGEQGLLQASGAPVFGGYYNNPEVNRRTFTADGWFRTGDLAYIEDGRLTVTGRDGDTVVVAGEARHGHEIESTVEELDGVEPSYTVACAVDPADGDSGLAVFYHPRAGADTALLDKEIREAVRAVHGLEARHVVPVTRADVPKTGIGKLRRTLLSRRFEAGEFTTSGGRR</sequence>
<evidence type="ECO:0000256" key="2">
    <source>
        <dbReference type="SAM" id="MobiDB-lite"/>
    </source>
</evidence>
<dbReference type="InterPro" id="IPR042099">
    <property type="entry name" value="ANL_N_sf"/>
</dbReference>
<dbReference type="Proteomes" id="UP000681341">
    <property type="component" value="Unassembled WGS sequence"/>
</dbReference>
<proteinExistence type="inferred from homology"/>
<comment type="similarity">
    <text evidence="1">Belongs to the ATP-dependent AMP-binding enzyme family.</text>
</comment>
<dbReference type="Gene3D" id="3.30.300.30">
    <property type="match status" value="1"/>
</dbReference>
<dbReference type="PANTHER" id="PTHR22754:SF32">
    <property type="entry name" value="DISCO-INTERACTING PROTEIN 2"/>
    <property type="match status" value="1"/>
</dbReference>
<evidence type="ECO:0000313" key="5">
    <source>
        <dbReference type="Proteomes" id="UP000681341"/>
    </source>
</evidence>
<keyword evidence="5" id="KW-1185">Reference proteome</keyword>